<evidence type="ECO:0000313" key="1">
    <source>
        <dbReference type="EMBL" id="RKL38921.1"/>
    </source>
</evidence>
<reference evidence="1 2" key="1">
    <citation type="journal article" date="2018" name="Sci. Rep.">
        <title>Characterisation of pathogen-specific regions and novel effector candidates in Fusarium oxysporum f. sp. cepae.</title>
        <authorList>
            <person name="Armitage A.D."/>
            <person name="Taylor A."/>
            <person name="Sobczyk M.K."/>
            <person name="Baxter L."/>
            <person name="Greenfield B.P."/>
            <person name="Bates H.J."/>
            <person name="Wilson F."/>
            <person name="Jackson A.C."/>
            <person name="Ott S."/>
            <person name="Harrison R.J."/>
            <person name="Clarkson J.P."/>
        </authorList>
    </citation>
    <scope>NUCLEOTIDE SEQUENCE [LARGE SCALE GENOMIC DNA]</scope>
    <source>
        <strain evidence="1 2">Fp_A8</strain>
    </source>
</reference>
<dbReference type="PROSITE" id="PS51257">
    <property type="entry name" value="PROKAR_LIPOPROTEIN"/>
    <property type="match status" value="1"/>
</dbReference>
<dbReference type="AlphaFoldDB" id="A0A420TBM0"/>
<evidence type="ECO:0000313" key="2">
    <source>
        <dbReference type="Proteomes" id="UP000283569"/>
    </source>
</evidence>
<dbReference type="EMBL" id="MRDB01000022">
    <property type="protein sequence ID" value="RKL38921.1"/>
    <property type="molecule type" value="Genomic_DNA"/>
</dbReference>
<sequence length="122" mass="13156">MAPSRSTHCTIVNNTSLTLNLTGSGCDHGQWTLNFGPSDTANPIPSNDKKTFQAESAGVMTGDQGWATYGSEAGTFTFKFNNPFSGSNEYKETAPPGYNVKREGGSGNDARVTWTIRESHHH</sequence>
<name>A0A420TBM0_GIBIN</name>
<gene>
    <name evidence="1" type="ORF">BFJ72_g7051</name>
</gene>
<evidence type="ECO:0008006" key="3">
    <source>
        <dbReference type="Google" id="ProtNLM"/>
    </source>
</evidence>
<protein>
    <recommendedName>
        <fullName evidence="3">Crystal protein ET79</fullName>
    </recommendedName>
</protein>
<dbReference type="Proteomes" id="UP000283569">
    <property type="component" value="Unassembled WGS sequence"/>
</dbReference>
<dbReference type="Gene3D" id="2.60.270.50">
    <property type="match status" value="1"/>
</dbReference>
<comment type="caution">
    <text evidence="1">The sequence shown here is derived from an EMBL/GenBank/DDBJ whole genome shotgun (WGS) entry which is preliminary data.</text>
</comment>
<accession>A0A420TBM0</accession>
<proteinExistence type="predicted"/>
<organism evidence="1 2">
    <name type="scientific">Gibberella intermedia</name>
    <name type="common">Bulb rot disease fungus</name>
    <name type="synonym">Fusarium proliferatum</name>
    <dbReference type="NCBI Taxonomy" id="948311"/>
    <lineage>
        <taxon>Eukaryota</taxon>
        <taxon>Fungi</taxon>
        <taxon>Dikarya</taxon>
        <taxon>Ascomycota</taxon>
        <taxon>Pezizomycotina</taxon>
        <taxon>Sordariomycetes</taxon>
        <taxon>Hypocreomycetidae</taxon>
        <taxon>Hypocreales</taxon>
        <taxon>Nectriaceae</taxon>
        <taxon>Fusarium</taxon>
        <taxon>Fusarium fujikuroi species complex</taxon>
    </lineage>
</organism>